<protein>
    <recommendedName>
        <fullName evidence="4">Early meiotic induction protein 1</fullName>
    </recommendedName>
</protein>
<feature type="compositionally biased region" description="Basic and acidic residues" evidence="1">
    <location>
        <begin position="43"/>
        <end position="58"/>
    </location>
</feature>
<feature type="compositionally biased region" description="Basic and acidic residues" evidence="1">
    <location>
        <begin position="21"/>
        <end position="35"/>
    </location>
</feature>
<gene>
    <name evidence="2" type="ORF">LTR78_007210</name>
</gene>
<comment type="caution">
    <text evidence="2">The sequence shown here is derived from an EMBL/GenBank/DDBJ whole genome shotgun (WGS) entry which is preliminary data.</text>
</comment>
<evidence type="ECO:0000313" key="2">
    <source>
        <dbReference type="EMBL" id="KAK3672857.1"/>
    </source>
</evidence>
<dbReference type="Pfam" id="PF11326">
    <property type="entry name" value="PANTS-like"/>
    <property type="match status" value="1"/>
</dbReference>
<accession>A0AAE1BYN4</accession>
<dbReference type="InterPro" id="IPR021475">
    <property type="entry name" value="Pants/Emi1-like"/>
</dbReference>
<dbReference type="Proteomes" id="UP001274830">
    <property type="component" value="Unassembled WGS sequence"/>
</dbReference>
<feature type="compositionally biased region" description="Low complexity" evidence="1">
    <location>
        <begin position="1"/>
        <end position="16"/>
    </location>
</feature>
<name>A0AAE1BYN4_9PEZI</name>
<dbReference type="PANTHER" id="PTHR28052:SF1">
    <property type="entry name" value="UPF0545 PROTEIN C22ORF39"/>
    <property type="match status" value="1"/>
</dbReference>
<proteinExistence type="predicted"/>
<evidence type="ECO:0000256" key="1">
    <source>
        <dbReference type="SAM" id="MobiDB-lite"/>
    </source>
</evidence>
<keyword evidence="3" id="KW-1185">Reference proteome</keyword>
<dbReference type="AlphaFoldDB" id="A0AAE1BYN4"/>
<organism evidence="2 3">
    <name type="scientific">Recurvomyces mirabilis</name>
    <dbReference type="NCBI Taxonomy" id="574656"/>
    <lineage>
        <taxon>Eukaryota</taxon>
        <taxon>Fungi</taxon>
        <taxon>Dikarya</taxon>
        <taxon>Ascomycota</taxon>
        <taxon>Pezizomycotina</taxon>
        <taxon>Dothideomycetes</taxon>
        <taxon>Dothideomycetidae</taxon>
        <taxon>Mycosphaerellales</taxon>
        <taxon>Teratosphaeriaceae</taxon>
        <taxon>Recurvomyces</taxon>
    </lineage>
</organism>
<evidence type="ECO:0008006" key="4">
    <source>
        <dbReference type="Google" id="ProtNLM"/>
    </source>
</evidence>
<reference evidence="2" key="1">
    <citation type="submission" date="2023-07" db="EMBL/GenBank/DDBJ databases">
        <title>Black Yeasts Isolated from many extreme environments.</title>
        <authorList>
            <person name="Coleine C."/>
            <person name="Stajich J.E."/>
            <person name="Selbmann L."/>
        </authorList>
    </citation>
    <scope>NUCLEOTIDE SEQUENCE</scope>
    <source>
        <strain evidence="2">CCFEE 5485</strain>
    </source>
</reference>
<sequence length="225" mass="25615">MPWPWPFSSAPSPSVPTQEAAEPKRDFGLTDEQRGRIFGQLAPKKEPDSVDPREKQAADELDAFLQSFEAPKTGAGATRPSDNPVAETPSEPKLTPYFRHHPDGTLNIDPVALYPATMSCQQAFDQAFYCQSLGGKFNDIYRFGHVKDCGEQWGAFWFCMRTRTYPAEEKERAVREYYRLRDEKRKGEGRGSSEDVWEIRTEAVKRAFWKDPDAEEEGEGMPVKE</sequence>
<dbReference type="EMBL" id="JAUTXT010000029">
    <property type="protein sequence ID" value="KAK3672857.1"/>
    <property type="molecule type" value="Genomic_DNA"/>
</dbReference>
<feature type="region of interest" description="Disordered" evidence="1">
    <location>
        <begin position="1"/>
        <end position="92"/>
    </location>
</feature>
<dbReference type="PANTHER" id="PTHR28052">
    <property type="entry name" value="UPF0545 PROTEIN C22ORF39"/>
    <property type="match status" value="1"/>
</dbReference>
<evidence type="ECO:0000313" key="3">
    <source>
        <dbReference type="Proteomes" id="UP001274830"/>
    </source>
</evidence>